<dbReference type="RefSeq" id="WP_107283177.1">
    <property type="nucleotide sequence ID" value="NZ_PYMC01000006.1"/>
</dbReference>
<protein>
    <submittedName>
        <fullName evidence="1">Uncharacterized protein</fullName>
    </submittedName>
</protein>
<organism evidence="1 2">
    <name type="scientific">Photobacterium lipolyticum</name>
    <dbReference type="NCBI Taxonomy" id="266810"/>
    <lineage>
        <taxon>Bacteria</taxon>
        <taxon>Pseudomonadati</taxon>
        <taxon>Pseudomonadota</taxon>
        <taxon>Gammaproteobacteria</taxon>
        <taxon>Vibrionales</taxon>
        <taxon>Vibrionaceae</taxon>
        <taxon>Photobacterium</taxon>
    </lineage>
</organism>
<dbReference type="EMBL" id="PYMC01000006">
    <property type="protein sequence ID" value="PSW05076.1"/>
    <property type="molecule type" value="Genomic_DNA"/>
</dbReference>
<gene>
    <name evidence="1" type="ORF">C9I89_09780</name>
</gene>
<accession>A0A2T3MYK4</accession>
<evidence type="ECO:0000313" key="1">
    <source>
        <dbReference type="EMBL" id="PSW05076.1"/>
    </source>
</evidence>
<name>A0A2T3MYK4_9GAMM</name>
<dbReference type="AlphaFoldDB" id="A0A2T3MYK4"/>
<keyword evidence="2" id="KW-1185">Reference proteome</keyword>
<comment type="caution">
    <text evidence="1">The sequence shown here is derived from an EMBL/GenBank/DDBJ whole genome shotgun (WGS) entry which is preliminary data.</text>
</comment>
<evidence type="ECO:0000313" key="2">
    <source>
        <dbReference type="Proteomes" id="UP000240904"/>
    </source>
</evidence>
<dbReference type="PROSITE" id="PS51257">
    <property type="entry name" value="PROKAR_LIPOPROTEIN"/>
    <property type="match status" value="1"/>
</dbReference>
<dbReference type="OrthoDB" id="5823521at2"/>
<dbReference type="Proteomes" id="UP000240904">
    <property type="component" value="Unassembled WGS sequence"/>
</dbReference>
<sequence length="283" mass="32052">MREHVPYRSSLMVLSILLIAGCSSIPNIFKPAKYSLLSSTKNFIAMNNIRSNGTIVDKSDFYPKRAFAFSYRYCARNPVEAKQDILEYQLLAKNVCDNNKGQLIHQENGTWCVSSVNSAEERPLFYARISSTELWAELCPDGPFVTLKVIENTYASAGKWYNAALVLGYQPYYQYRKIISINTVDGQLYQMPKEPVVNELWTEESQFIYTSIGQVVCLFEQLEGPALGYTYRGTVDSVSNDKVKVLVTTKLRGDLRTAPISEPLEWHKEAYITAPANAWFVCG</sequence>
<reference evidence="1 2" key="1">
    <citation type="submission" date="2018-03" db="EMBL/GenBank/DDBJ databases">
        <title>Whole genome sequencing of Histamine producing bacteria.</title>
        <authorList>
            <person name="Butler K."/>
        </authorList>
    </citation>
    <scope>NUCLEOTIDE SEQUENCE [LARGE SCALE GENOMIC DNA]</scope>
    <source>
        <strain evidence="1 2">DSM 16190</strain>
    </source>
</reference>
<proteinExistence type="predicted"/>